<dbReference type="CDD" id="cd12550">
    <property type="entry name" value="RRM_II_PABPN1"/>
    <property type="match status" value="1"/>
</dbReference>
<sequence>MSENQNDNLIFESAENQETHEQSQGEPMAADDADLFDIKQRVKGMDEEAARLIQLQNEMEQQLKSTNSPTAAMGGQFGGFMSAEEKAEADARSIYVGNVDYSATAQELEAHFHGCGSINRVTILCDKFTGHPKGFAYVEFGDKDSVQTAMALDDSLFKGRQIKVVSKRTNRPGISTTDRGRGRGVMHGGFGYMGGRGARGGFGMPRGGFAPFMRSYRGRIVKGRGAYGGGFGFAPY</sequence>
<dbReference type="InterPro" id="IPR000504">
    <property type="entry name" value="RRM_dom"/>
</dbReference>
<protein>
    <recommendedName>
        <fullName evidence="4">RRM domain-containing protein</fullName>
    </recommendedName>
</protein>
<dbReference type="PROSITE" id="PS50102">
    <property type="entry name" value="RRM"/>
    <property type="match status" value="1"/>
</dbReference>
<dbReference type="PANTHER" id="PTHR23236">
    <property type="entry name" value="EUKARYOTIC TRANSLATION INITIATION FACTOR 4B/4H"/>
    <property type="match status" value="1"/>
</dbReference>
<evidence type="ECO:0000256" key="1">
    <source>
        <dbReference type="ARBA" id="ARBA00022884"/>
    </source>
</evidence>
<feature type="domain" description="RRM" evidence="4">
    <location>
        <begin position="92"/>
        <end position="169"/>
    </location>
</feature>
<gene>
    <name evidence="5" type="ORF">OXX778_LOCUS11579</name>
</gene>
<evidence type="ECO:0000313" key="5">
    <source>
        <dbReference type="EMBL" id="CAF0904622.1"/>
    </source>
</evidence>
<evidence type="ECO:0000313" key="6">
    <source>
        <dbReference type="Proteomes" id="UP000663879"/>
    </source>
</evidence>
<dbReference type="SMART" id="SM00360">
    <property type="entry name" value="RRM"/>
    <property type="match status" value="1"/>
</dbReference>
<dbReference type="OrthoDB" id="4726at2759"/>
<dbReference type="InterPro" id="IPR035979">
    <property type="entry name" value="RBD_domain_sf"/>
</dbReference>
<reference evidence="5" key="1">
    <citation type="submission" date="2021-02" db="EMBL/GenBank/DDBJ databases">
        <authorList>
            <person name="Nowell W R."/>
        </authorList>
    </citation>
    <scope>NUCLEOTIDE SEQUENCE</scope>
    <source>
        <strain evidence="5">Ploen Becks lab</strain>
    </source>
</reference>
<evidence type="ECO:0000256" key="2">
    <source>
        <dbReference type="PROSITE-ProRule" id="PRU00176"/>
    </source>
</evidence>
<organism evidence="5 6">
    <name type="scientific">Brachionus calyciflorus</name>
    <dbReference type="NCBI Taxonomy" id="104777"/>
    <lineage>
        <taxon>Eukaryota</taxon>
        <taxon>Metazoa</taxon>
        <taxon>Spiralia</taxon>
        <taxon>Gnathifera</taxon>
        <taxon>Rotifera</taxon>
        <taxon>Eurotatoria</taxon>
        <taxon>Monogononta</taxon>
        <taxon>Pseudotrocha</taxon>
        <taxon>Ploima</taxon>
        <taxon>Brachionidae</taxon>
        <taxon>Brachionus</taxon>
    </lineage>
</organism>
<evidence type="ECO:0000259" key="4">
    <source>
        <dbReference type="PROSITE" id="PS50102"/>
    </source>
</evidence>
<comment type="caution">
    <text evidence="5">The sequence shown here is derived from an EMBL/GenBank/DDBJ whole genome shotgun (WGS) entry which is preliminary data.</text>
</comment>
<dbReference type="GO" id="GO:0005634">
    <property type="term" value="C:nucleus"/>
    <property type="evidence" value="ECO:0007669"/>
    <property type="project" value="TreeGrafter"/>
</dbReference>
<keyword evidence="1 2" id="KW-0694">RNA-binding</keyword>
<proteinExistence type="predicted"/>
<evidence type="ECO:0000256" key="3">
    <source>
        <dbReference type="SAM" id="MobiDB-lite"/>
    </source>
</evidence>
<dbReference type="Pfam" id="PF00076">
    <property type="entry name" value="RRM_1"/>
    <property type="match status" value="1"/>
</dbReference>
<dbReference type="EMBL" id="CAJNOC010001976">
    <property type="protein sequence ID" value="CAF0904622.1"/>
    <property type="molecule type" value="Genomic_DNA"/>
</dbReference>
<accession>A0A813ZV83</accession>
<dbReference type="AlphaFoldDB" id="A0A813ZV83"/>
<dbReference type="Gene3D" id="3.30.70.330">
    <property type="match status" value="1"/>
</dbReference>
<keyword evidence="6" id="KW-1185">Reference proteome</keyword>
<dbReference type="GO" id="GO:0008143">
    <property type="term" value="F:poly(A) binding"/>
    <property type="evidence" value="ECO:0007669"/>
    <property type="project" value="TreeGrafter"/>
</dbReference>
<dbReference type="PANTHER" id="PTHR23236:SF12">
    <property type="entry name" value="EUKARYOTIC INITIATION FACTOR 4B-RELATED"/>
    <property type="match status" value="1"/>
</dbReference>
<dbReference type="Proteomes" id="UP000663879">
    <property type="component" value="Unassembled WGS sequence"/>
</dbReference>
<dbReference type="SUPFAM" id="SSF54928">
    <property type="entry name" value="RNA-binding domain, RBD"/>
    <property type="match status" value="1"/>
</dbReference>
<name>A0A813ZV83_9BILA</name>
<feature type="region of interest" description="Disordered" evidence="3">
    <location>
        <begin position="1"/>
        <end position="32"/>
    </location>
</feature>
<dbReference type="InterPro" id="IPR012677">
    <property type="entry name" value="Nucleotide-bd_a/b_plait_sf"/>
</dbReference>